<evidence type="ECO:0000313" key="4">
    <source>
        <dbReference type="Proteomes" id="UP000478052"/>
    </source>
</evidence>
<accession>A0A6G0ZR24</accession>
<gene>
    <name evidence="3" type="ORF">FWK35_00001689</name>
</gene>
<dbReference type="InterPro" id="IPR027193">
    <property type="entry name" value="Noc4"/>
</dbReference>
<dbReference type="GO" id="GO:0042254">
    <property type="term" value="P:ribosome biogenesis"/>
    <property type="evidence" value="ECO:0007669"/>
    <property type="project" value="InterPro"/>
</dbReference>
<dbReference type="AlphaFoldDB" id="A0A6G0ZR24"/>
<dbReference type="GO" id="GO:0030692">
    <property type="term" value="C:Noc4p-Nop14p complex"/>
    <property type="evidence" value="ECO:0007669"/>
    <property type="project" value="TreeGrafter"/>
</dbReference>
<dbReference type="OrthoDB" id="10263185at2759"/>
<dbReference type="Pfam" id="PF03914">
    <property type="entry name" value="CBF"/>
    <property type="match status" value="1"/>
</dbReference>
<protein>
    <submittedName>
        <fullName evidence="3">Nucleolar complex protein 4 B-like</fullName>
    </submittedName>
</protein>
<organism evidence="3 4">
    <name type="scientific">Aphis craccivora</name>
    <name type="common">Cowpea aphid</name>
    <dbReference type="NCBI Taxonomy" id="307492"/>
    <lineage>
        <taxon>Eukaryota</taxon>
        <taxon>Metazoa</taxon>
        <taxon>Ecdysozoa</taxon>
        <taxon>Arthropoda</taxon>
        <taxon>Hexapoda</taxon>
        <taxon>Insecta</taxon>
        <taxon>Pterygota</taxon>
        <taxon>Neoptera</taxon>
        <taxon>Paraneoptera</taxon>
        <taxon>Hemiptera</taxon>
        <taxon>Sternorrhyncha</taxon>
        <taxon>Aphidomorpha</taxon>
        <taxon>Aphidoidea</taxon>
        <taxon>Aphididae</taxon>
        <taxon>Aphidini</taxon>
        <taxon>Aphis</taxon>
        <taxon>Aphis</taxon>
    </lineage>
</organism>
<dbReference type="PANTHER" id="PTHR12455:SF0">
    <property type="entry name" value="NUCLEOLAR COMPLEX PROTEIN 4 HOMOLOG"/>
    <property type="match status" value="1"/>
</dbReference>
<dbReference type="GO" id="GO:0032040">
    <property type="term" value="C:small-subunit processome"/>
    <property type="evidence" value="ECO:0007669"/>
    <property type="project" value="TreeGrafter"/>
</dbReference>
<evidence type="ECO:0000259" key="2">
    <source>
        <dbReference type="Pfam" id="PF03914"/>
    </source>
</evidence>
<keyword evidence="4" id="KW-1185">Reference proteome</keyword>
<evidence type="ECO:0000313" key="3">
    <source>
        <dbReference type="EMBL" id="KAF0773817.1"/>
    </source>
</evidence>
<dbReference type="InterPro" id="IPR005612">
    <property type="entry name" value="CCAAT-binding_factor"/>
</dbReference>
<proteinExistence type="inferred from homology"/>
<name>A0A6G0ZR24_APHCR</name>
<dbReference type="Proteomes" id="UP000478052">
    <property type="component" value="Unassembled WGS sequence"/>
</dbReference>
<dbReference type="PANTHER" id="PTHR12455">
    <property type="entry name" value="NUCLEOLAR COMPLEX PROTEIN 4"/>
    <property type="match status" value="1"/>
</dbReference>
<dbReference type="EMBL" id="VUJU01000029">
    <property type="protein sequence ID" value="KAF0773817.1"/>
    <property type="molecule type" value="Genomic_DNA"/>
</dbReference>
<evidence type="ECO:0000256" key="1">
    <source>
        <dbReference type="ARBA" id="ARBA00007797"/>
    </source>
</evidence>
<feature type="domain" description="CCAAT-binding factor" evidence="2">
    <location>
        <begin position="202"/>
        <end position="294"/>
    </location>
</feature>
<comment type="caution">
    <text evidence="3">The sequence shown here is derived from an EMBL/GenBank/DDBJ whole genome shotgun (WGS) entry which is preliminary data.</text>
</comment>
<comment type="similarity">
    <text evidence="1">Belongs to the CBF/MAK21 family.</text>
</comment>
<reference evidence="3 4" key="1">
    <citation type="submission" date="2019-08" db="EMBL/GenBank/DDBJ databases">
        <title>Whole genome of Aphis craccivora.</title>
        <authorList>
            <person name="Voronova N.V."/>
            <person name="Shulinski R.S."/>
            <person name="Bandarenka Y.V."/>
            <person name="Zhorov D.G."/>
            <person name="Warner D."/>
        </authorList>
    </citation>
    <scope>NUCLEOTIDE SEQUENCE [LARGE SCALE GENOMIC DNA]</scope>
    <source>
        <strain evidence="3">180601</strain>
        <tissue evidence="3">Whole Body</tissue>
    </source>
</reference>
<sequence length="359" mass="41920">MASVTEFKKLFEKFLRENKCPTGEIVKKKYYFPVDQLKTIYTSMLTTTNIQWSQFQEMLTNYVDNLDFCYYSWECFSSIVQHLNTDKTNVYMFTNLLGFIRIPAEKKEDDKLLFKNNKRPQFKYNSEQLKTWVTEIWDGMKPFMSSNIKIRREMLTLLIEKMLMHLNNPLVTADFLMDSLDTHGPIAILGLQGIFILVKDYNFHLPELLVAAFVKRMARLSLIAPPTDIQIMAAFIGNLLIRHPPLKVLIQSDSVVGSDPYIFEEKDPLKSNALNSSLWELVSLKQHILPKVGKSVNFLFKKLPQVEWDMSELLDNSYESIIDEEYKTEFQKVSLTYEKPVSFSVPLSNHMDDLWTLDD</sequence>